<dbReference type="EMBL" id="AZHW01000593">
    <property type="protein sequence ID" value="ETW98035.1"/>
    <property type="molecule type" value="Genomic_DNA"/>
</dbReference>
<feature type="coiled-coil region" evidence="1">
    <location>
        <begin position="170"/>
        <end position="218"/>
    </location>
</feature>
<proteinExistence type="predicted"/>
<evidence type="ECO:0000256" key="2">
    <source>
        <dbReference type="SAM" id="Phobius"/>
    </source>
</evidence>
<dbReference type="GO" id="GO:1990281">
    <property type="term" value="C:efflux pump complex"/>
    <property type="evidence" value="ECO:0007669"/>
    <property type="project" value="TreeGrafter"/>
</dbReference>
<sequence>MVRRALVVVTVIVVLAVGIGGMRFLISQRKPPPRQVMEVTGKLVRVMTVQPQEAPLVIEGFGTVRAKTEWSVVPEVSGPVIRRSPYLRAGLHIRRGEVLFEIDPRPYELAVQRIQAQIAQYRKDIAVLQQQRRNHGASLRIAKRNLAIAEAELKRDDALVKKGTISSRERNRQRQTRNDIEQAVQSAQNNLQLIGPQIATAEASIATAQVQLAEAKLQLEKTALVTPFDGQVLHSDVDLGEYVQAGREVAKLHDTTAVEIPISMTLEDLKWLPGLSPETLRTASDREP</sequence>
<dbReference type="Gene3D" id="2.40.50.100">
    <property type="match status" value="1"/>
</dbReference>
<dbReference type="PANTHER" id="PTHR30469">
    <property type="entry name" value="MULTIDRUG RESISTANCE PROTEIN MDTA"/>
    <property type="match status" value="1"/>
</dbReference>
<dbReference type="PATRIC" id="fig|1429438.4.peg.3953"/>
<comment type="caution">
    <text evidence="4">The sequence shown here is derived from an EMBL/GenBank/DDBJ whole genome shotgun (WGS) entry which is preliminary data.</text>
</comment>
<dbReference type="GO" id="GO:0015562">
    <property type="term" value="F:efflux transmembrane transporter activity"/>
    <property type="evidence" value="ECO:0007669"/>
    <property type="project" value="TreeGrafter"/>
</dbReference>
<gene>
    <name evidence="4" type="ORF">ETSY1_20350</name>
</gene>
<dbReference type="SUPFAM" id="SSF111369">
    <property type="entry name" value="HlyD-like secretion proteins"/>
    <property type="match status" value="2"/>
</dbReference>
<accession>W4LJZ9</accession>
<keyword evidence="2" id="KW-0472">Membrane</keyword>
<organism evidence="4 5">
    <name type="scientific">Entotheonella factor</name>
    <dbReference type="NCBI Taxonomy" id="1429438"/>
    <lineage>
        <taxon>Bacteria</taxon>
        <taxon>Pseudomonadati</taxon>
        <taxon>Nitrospinota/Tectimicrobiota group</taxon>
        <taxon>Candidatus Tectimicrobiota</taxon>
        <taxon>Candidatus Entotheonellia</taxon>
        <taxon>Candidatus Entotheonellales</taxon>
        <taxon>Candidatus Entotheonellaceae</taxon>
        <taxon>Candidatus Entotheonella</taxon>
    </lineage>
</organism>
<dbReference type="InterPro" id="IPR058625">
    <property type="entry name" value="MdtA-like_BSH"/>
</dbReference>
<evidence type="ECO:0000256" key="1">
    <source>
        <dbReference type="SAM" id="Coils"/>
    </source>
</evidence>
<keyword evidence="1" id="KW-0175">Coiled coil</keyword>
<dbReference type="Gene3D" id="2.40.30.170">
    <property type="match status" value="1"/>
</dbReference>
<evidence type="ECO:0000313" key="4">
    <source>
        <dbReference type="EMBL" id="ETW98035.1"/>
    </source>
</evidence>
<feature type="transmembrane region" description="Helical" evidence="2">
    <location>
        <begin position="6"/>
        <end position="26"/>
    </location>
</feature>
<dbReference type="Proteomes" id="UP000019141">
    <property type="component" value="Unassembled WGS sequence"/>
</dbReference>
<feature type="domain" description="Multidrug resistance protein MdtA-like barrel-sandwich hybrid" evidence="3">
    <location>
        <begin position="71"/>
        <end position="249"/>
    </location>
</feature>
<name>W4LJZ9_ENTF1</name>
<dbReference type="Pfam" id="PF25917">
    <property type="entry name" value="BSH_RND"/>
    <property type="match status" value="1"/>
</dbReference>
<keyword evidence="5" id="KW-1185">Reference proteome</keyword>
<dbReference type="HOGENOM" id="CLU_965361_0_0_7"/>
<evidence type="ECO:0000313" key="5">
    <source>
        <dbReference type="Proteomes" id="UP000019141"/>
    </source>
</evidence>
<evidence type="ECO:0000259" key="3">
    <source>
        <dbReference type="Pfam" id="PF25917"/>
    </source>
</evidence>
<dbReference type="Gene3D" id="1.10.287.470">
    <property type="entry name" value="Helix hairpin bin"/>
    <property type="match status" value="1"/>
</dbReference>
<reference evidence="4 5" key="1">
    <citation type="journal article" date="2014" name="Nature">
        <title>An environmental bacterial taxon with a large and distinct metabolic repertoire.</title>
        <authorList>
            <person name="Wilson M.C."/>
            <person name="Mori T."/>
            <person name="Ruckert C."/>
            <person name="Uria A.R."/>
            <person name="Helf M.J."/>
            <person name="Takada K."/>
            <person name="Gernert C."/>
            <person name="Steffens U.A."/>
            <person name="Heycke N."/>
            <person name="Schmitt S."/>
            <person name="Rinke C."/>
            <person name="Helfrich E.J."/>
            <person name="Brachmann A.O."/>
            <person name="Gurgui C."/>
            <person name="Wakimoto T."/>
            <person name="Kracht M."/>
            <person name="Crusemann M."/>
            <person name="Hentschel U."/>
            <person name="Abe I."/>
            <person name="Matsunaga S."/>
            <person name="Kalinowski J."/>
            <person name="Takeyama H."/>
            <person name="Piel J."/>
        </authorList>
    </citation>
    <scope>NUCLEOTIDE SEQUENCE [LARGE SCALE GENOMIC DNA]</scope>
    <source>
        <strain evidence="5">TSY1</strain>
    </source>
</reference>
<keyword evidence="2" id="KW-1133">Transmembrane helix</keyword>
<protein>
    <recommendedName>
        <fullName evidence="3">Multidrug resistance protein MdtA-like barrel-sandwich hybrid domain-containing protein</fullName>
    </recommendedName>
</protein>
<dbReference type="AlphaFoldDB" id="W4LJZ9"/>
<keyword evidence="2" id="KW-0812">Transmembrane</keyword>